<dbReference type="RefSeq" id="WP_404316814.1">
    <property type="nucleotide sequence ID" value="NZ_JAUIYO010000006.1"/>
</dbReference>
<keyword evidence="3 6" id="KW-0812">Transmembrane</keyword>
<accession>A0ABW8IA94</accession>
<dbReference type="InterPro" id="IPR050833">
    <property type="entry name" value="Poly_Biosynth_Transport"/>
</dbReference>
<feature type="transmembrane region" description="Helical" evidence="6">
    <location>
        <begin position="324"/>
        <end position="348"/>
    </location>
</feature>
<feature type="transmembrane region" description="Helical" evidence="6">
    <location>
        <begin position="442"/>
        <end position="461"/>
    </location>
</feature>
<dbReference type="Pfam" id="PF01943">
    <property type="entry name" value="Polysacc_synt"/>
    <property type="match status" value="1"/>
</dbReference>
<evidence type="ECO:0000256" key="1">
    <source>
        <dbReference type="ARBA" id="ARBA00004651"/>
    </source>
</evidence>
<feature type="transmembrane region" description="Helical" evidence="6">
    <location>
        <begin position="417"/>
        <end position="436"/>
    </location>
</feature>
<feature type="transmembrane region" description="Helical" evidence="6">
    <location>
        <begin position="121"/>
        <end position="140"/>
    </location>
</feature>
<dbReference type="InterPro" id="IPR002797">
    <property type="entry name" value="Polysacc_synth"/>
</dbReference>
<feature type="transmembrane region" description="Helical" evidence="6">
    <location>
        <begin position="257"/>
        <end position="275"/>
    </location>
</feature>
<dbReference type="PANTHER" id="PTHR30250:SF11">
    <property type="entry name" value="O-ANTIGEN TRANSPORTER-RELATED"/>
    <property type="match status" value="1"/>
</dbReference>
<dbReference type="Proteomes" id="UP001619911">
    <property type="component" value="Unassembled WGS sequence"/>
</dbReference>
<feature type="transmembrane region" description="Helical" evidence="6">
    <location>
        <begin position="43"/>
        <end position="69"/>
    </location>
</feature>
<evidence type="ECO:0000313" key="7">
    <source>
        <dbReference type="EMBL" id="MFK2825940.1"/>
    </source>
</evidence>
<feature type="transmembrane region" description="Helical" evidence="6">
    <location>
        <begin position="152"/>
        <end position="170"/>
    </location>
</feature>
<sequence length="483" mass="53317">MGSERKNSIGKNIFHLFYSTAFSSGLNALTLVILANYLDSPSYGMFSVALAFALIMGYFTDVGVSVSVLREGAKKEVSLSAVISSYIKIRIVLLGITFACGFCLIYLIYHSNTELIKAMYYLTFPMVTGLALQSISITYFQLTEKMQYLGFIRILSAVLLVLSVSLGMFFSLRPNLIYLVYGCSYLLAGIGGMYLISQRIAIRLRSAFHKGLLKNILSFIVSGLLIVILPQIGPIVLEKTLTLKLVGFFAVAYRIPFSLYQIPGVLAGAFYPALFKRYNSKGIEEHLQLNIMQLKLMALTGMAVTIPLYYMPEIIIGSLFGKKWLFASSALQILSFLLVLQSVNVALADGLTTRALQSRRTIVQAAAVVGGVGFYILFSQRYGVEGAAFAGVAVELLCLAGFWLLNPSRKTLAIKVLLPYLGSFALLFVLITYFFYTHPVLAAVLHLLCLLIIIAADPQLIRKLIDITNKKRILRKKAVDPRG</sequence>
<keyword evidence="5 6" id="KW-0472">Membrane</keyword>
<feature type="transmembrane region" description="Helical" evidence="6">
    <location>
        <begin position="216"/>
        <end position="237"/>
    </location>
</feature>
<feature type="transmembrane region" description="Helical" evidence="6">
    <location>
        <begin position="176"/>
        <end position="196"/>
    </location>
</feature>
<dbReference type="PANTHER" id="PTHR30250">
    <property type="entry name" value="PST FAMILY PREDICTED COLANIC ACID TRANSPORTER"/>
    <property type="match status" value="1"/>
</dbReference>
<evidence type="ECO:0000256" key="5">
    <source>
        <dbReference type="ARBA" id="ARBA00023136"/>
    </source>
</evidence>
<feature type="transmembrane region" description="Helical" evidence="6">
    <location>
        <begin position="12"/>
        <end position="37"/>
    </location>
</feature>
<keyword evidence="2" id="KW-1003">Cell membrane</keyword>
<feature type="transmembrane region" description="Helical" evidence="6">
    <location>
        <begin position="89"/>
        <end position="109"/>
    </location>
</feature>
<proteinExistence type="predicted"/>
<evidence type="ECO:0000256" key="4">
    <source>
        <dbReference type="ARBA" id="ARBA00022989"/>
    </source>
</evidence>
<comment type="subcellular location">
    <subcellularLocation>
        <location evidence="1">Cell membrane</location>
        <topology evidence="1">Multi-pass membrane protein</topology>
    </subcellularLocation>
</comment>
<evidence type="ECO:0000256" key="2">
    <source>
        <dbReference type="ARBA" id="ARBA00022475"/>
    </source>
</evidence>
<comment type="caution">
    <text evidence="7">The sequence shown here is derived from an EMBL/GenBank/DDBJ whole genome shotgun (WGS) entry which is preliminary data.</text>
</comment>
<feature type="transmembrane region" description="Helical" evidence="6">
    <location>
        <begin position="360"/>
        <end position="378"/>
    </location>
</feature>
<dbReference type="EMBL" id="JAUIYO010000006">
    <property type="protein sequence ID" value="MFK2825940.1"/>
    <property type="molecule type" value="Genomic_DNA"/>
</dbReference>
<name>A0ABW8IA94_9BACI</name>
<organism evidence="7 8">
    <name type="scientific">Bacillus lumedeiriae</name>
    <dbReference type="NCBI Taxonomy" id="3058829"/>
    <lineage>
        <taxon>Bacteria</taxon>
        <taxon>Bacillati</taxon>
        <taxon>Bacillota</taxon>
        <taxon>Bacilli</taxon>
        <taxon>Bacillales</taxon>
        <taxon>Bacillaceae</taxon>
        <taxon>Bacillus</taxon>
    </lineage>
</organism>
<evidence type="ECO:0000256" key="6">
    <source>
        <dbReference type="SAM" id="Phobius"/>
    </source>
</evidence>
<protein>
    <submittedName>
        <fullName evidence="7">Oligosaccharide flippase family protein</fullName>
    </submittedName>
</protein>
<evidence type="ECO:0000256" key="3">
    <source>
        <dbReference type="ARBA" id="ARBA00022692"/>
    </source>
</evidence>
<evidence type="ECO:0000313" key="8">
    <source>
        <dbReference type="Proteomes" id="UP001619911"/>
    </source>
</evidence>
<keyword evidence="4 6" id="KW-1133">Transmembrane helix</keyword>
<reference evidence="7 8" key="1">
    <citation type="submission" date="2023-07" db="EMBL/GenBank/DDBJ databases">
        <title>Bacillus lucianemedeirus sp. nov, a new species isolated from an immunobiological production facility.</title>
        <authorList>
            <person name="Costa L.V."/>
            <person name="Miranda R.V.S.L."/>
            <person name="Brandao M.L.L."/>
            <person name="Reis C.M.F."/>
            <person name="Frazao A.M."/>
            <person name="Cruz F.V."/>
            <person name="Baio P.V.P."/>
            <person name="Veras J.F.C."/>
            <person name="Ramos J.N."/>
            <person name="Vieira V."/>
        </authorList>
    </citation>
    <scope>NUCLEOTIDE SEQUENCE [LARGE SCALE GENOMIC DNA]</scope>
    <source>
        <strain evidence="7 8">B190/17</strain>
    </source>
</reference>
<gene>
    <name evidence="7" type="ORF">QYG89_09725</name>
</gene>
<feature type="transmembrane region" description="Helical" evidence="6">
    <location>
        <begin position="384"/>
        <end position="405"/>
    </location>
</feature>
<feature type="transmembrane region" description="Helical" evidence="6">
    <location>
        <begin position="296"/>
        <end position="312"/>
    </location>
</feature>
<keyword evidence="8" id="KW-1185">Reference proteome</keyword>